<name>A0A0J6T4X3_9HYPH</name>
<accession>A0A0J6T4X3</accession>
<sequence length="145" mass="15790">MAEPQLLPGNRFRAYRNVGGSPKFVCLATATTLTQTNAFEDATVADCDDPLAIPDRKSVKTSKSWGGRFAGSMAADHLAEFQADNDSEDPVPYEFRIDRTALQGGGKWTGNIFVENFEIAKNNNGIVTFTVQFRGDGPLTWVPAT</sequence>
<dbReference type="InterPro" id="IPR011855">
    <property type="entry name" value="Phgtail_TP901_1"/>
</dbReference>
<proteinExistence type="predicted"/>
<dbReference type="Pfam" id="PF06199">
    <property type="entry name" value="Phage_tail_2"/>
    <property type="match status" value="1"/>
</dbReference>
<comment type="caution">
    <text evidence="1">The sequence shown here is derived from an EMBL/GenBank/DDBJ whole genome shotgun (WGS) entry which is preliminary data.</text>
</comment>
<organism evidence="1 2">
    <name type="scientific">Methylobacterium aquaticum</name>
    <dbReference type="NCBI Taxonomy" id="270351"/>
    <lineage>
        <taxon>Bacteria</taxon>
        <taxon>Pseudomonadati</taxon>
        <taxon>Pseudomonadota</taxon>
        <taxon>Alphaproteobacteria</taxon>
        <taxon>Hyphomicrobiales</taxon>
        <taxon>Methylobacteriaceae</taxon>
        <taxon>Methylobacterium</taxon>
    </lineage>
</organism>
<gene>
    <name evidence="1" type="ORF">VP06_01610</name>
</gene>
<dbReference type="AlphaFoldDB" id="A0A0J6T4X3"/>
<evidence type="ECO:0008006" key="3">
    <source>
        <dbReference type="Google" id="ProtNLM"/>
    </source>
</evidence>
<protein>
    <recommendedName>
        <fullName evidence="3">Phage tail protein</fullName>
    </recommendedName>
</protein>
<evidence type="ECO:0000313" key="2">
    <source>
        <dbReference type="Proteomes" id="UP000035929"/>
    </source>
</evidence>
<reference evidence="1 2" key="1">
    <citation type="submission" date="2015-03" db="EMBL/GenBank/DDBJ databases">
        <title>Genome sequencing of Methylobacterium aquaticum DSM16371 type strain.</title>
        <authorList>
            <person name="Chaudhry V."/>
            <person name="Patil P.B."/>
        </authorList>
    </citation>
    <scope>NUCLEOTIDE SEQUENCE [LARGE SCALE GENOMIC DNA]</scope>
    <source>
        <strain evidence="1 2">DSM 16371</strain>
    </source>
</reference>
<evidence type="ECO:0000313" key="1">
    <source>
        <dbReference type="EMBL" id="KMO40989.1"/>
    </source>
</evidence>
<dbReference type="RefSeq" id="WP_048462073.1">
    <property type="nucleotide sequence ID" value="NZ_LABX01000012.1"/>
</dbReference>
<dbReference type="EMBL" id="LABX01000012">
    <property type="protein sequence ID" value="KMO40989.1"/>
    <property type="molecule type" value="Genomic_DNA"/>
</dbReference>
<dbReference type="OrthoDB" id="7993506at2"/>
<dbReference type="Proteomes" id="UP000035929">
    <property type="component" value="Unassembled WGS sequence"/>
</dbReference>
<dbReference type="PATRIC" id="fig|270351.6.peg.705"/>